<dbReference type="EMBL" id="HBGU01070803">
    <property type="protein sequence ID" value="CAD9532811.1"/>
    <property type="molecule type" value="Transcribed_RNA"/>
</dbReference>
<evidence type="ECO:0000256" key="2">
    <source>
        <dbReference type="ARBA" id="ARBA00023242"/>
    </source>
</evidence>
<dbReference type="PANTHER" id="PTHR12509">
    <property type="entry name" value="SPERMATOGENESIS-ASSOCIATED 4-RELATED"/>
    <property type="match status" value="1"/>
</dbReference>
<dbReference type="AlphaFoldDB" id="A0A7S2NCQ1"/>
<comment type="subcellular location">
    <subcellularLocation>
        <location evidence="1">Nucleus</location>
    </subcellularLocation>
</comment>
<comment type="function">
    <text evidence="3">May play a role in apoptosis regulation.</text>
</comment>
<dbReference type="FunFam" id="1.10.418.10:FF:000061">
    <property type="entry name" value="Spermatogenesis associated 4"/>
    <property type="match status" value="1"/>
</dbReference>
<dbReference type="Pfam" id="PF06294">
    <property type="entry name" value="CH_2"/>
    <property type="match status" value="1"/>
</dbReference>
<evidence type="ECO:0000313" key="6">
    <source>
        <dbReference type="EMBL" id="CAD9532811.1"/>
    </source>
</evidence>
<evidence type="ECO:0000259" key="5">
    <source>
        <dbReference type="PROSITE" id="PS50021"/>
    </source>
</evidence>
<name>A0A7S2NCQ1_9EUKA</name>
<dbReference type="GO" id="GO:0005930">
    <property type="term" value="C:axoneme"/>
    <property type="evidence" value="ECO:0007669"/>
    <property type="project" value="TreeGrafter"/>
</dbReference>
<dbReference type="InterPro" id="IPR036872">
    <property type="entry name" value="CH_dom_sf"/>
</dbReference>
<organism evidence="6">
    <name type="scientific">Haptolina brevifila</name>
    <dbReference type="NCBI Taxonomy" id="156173"/>
    <lineage>
        <taxon>Eukaryota</taxon>
        <taxon>Haptista</taxon>
        <taxon>Haptophyta</taxon>
        <taxon>Prymnesiophyceae</taxon>
        <taxon>Prymnesiales</taxon>
        <taxon>Prymnesiaceae</taxon>
        <taxon>Haptolina</taxon>
    </lineage>
</organism>
<dbReference type="InterPro" id="IPR010441">
    <property type="entry name" value="CH_2"/>
</dbReference>
<dbReference type="InterPro" id="IPR052111">
    <property type="entry name" value="Spermatogenesis_Ciliary_MAP"/>
</dbReference>
<feature type="domain" description="Calponin-homology (CH)" evidence="5">
    <location>
        <begin position="2"/>
        <end position="110"/>
    </location>
</feature>
<evidence type="ECO:0000256" key="3">
    <source>
        <dbReference type="ARBA" id="ARBA00058372"/>
    </source>
</evidence>
<dbReference type="InterPro" id="IPR001715">
    <property type="entry name" value="CH_dom"/>
</dbReference>
<dbReference type="GO" id="GO:0005634">
    <property type="term" value="C:nucleus"/>
    <property type="evidence" value="ECO:0007669"/>
    <property type="project" value="UniProtKB-SubCell"/>
</dbReference>
<dbReference type="GO" id="GO:0008017">
    <property type="term" value="F:microtubule binding"/>
    <property type="evidence" value="ECO:0007669"/>
    <property type="project" value="TreeGrafter"/>
</dbReference>
<gene>
    <name evidence="6" type="ORF">CBRE1094_LOCUS38663</name>
</gene>
<dbReference type="PROSITE" id="PS50021">
    <property type="entry name" value="CH"/>
    <property type="match status" value="1"/>
</dbReference>
<keyword evidence="2" id="KW-0539">Nucleus</keyword>
<dbReference type="Gene3D" id="1.10.418.10">
    <property type="entry name" value="Calponin-like domain"/>
    <property type="match status" value="1"/>
</dbReference>
<protein>
    <recommendedName>
        <fullName evidence="4">Spermatogenesis-associated protein 4</fullName>
    </recommendedName>
</protein>
<sequence length="780" mass="84190">MSGLPRELLKWLQSLDLTYSVKNVKRDFSNGFLVAEIFSRYYVQDVEMHSYENGMSLKIKLDNWGQLKRFFNNRGIQIPENLIEDVVHAKSQEAAADLISVVYTLLTGRTINAPKYTSHDPAIDRDDPAYTRPNASSLLASNIRESEMSTTLQDQTTAASRAKSVIDEHGDMLRSMRETEPSRYALPPGGTSSAVSMQRMLRGPAKPVPPEIEAAQVRFQEVRVTAVDRNIAQLRASRDPALGGGNSYVSSVAAPTSMHSGAGVAHASQQPPRTAGTVDVVALLTEATLQHCPEVLLYVQQSTQPSPRAFGLLVDELALLPLTEVQTLFAAAKANAVAPLVHACKAEPSNAWQVFALLTPALITIDASLAFDSVCDFLIAFGKGLASEGVGSAVLTKYALPHLLPLLKSLAPLKAPKLLLTVYGLVPETAASHIDAIRALQEVLDDQSAFVNLLPHLVALEPSFNDDLFNLFIYYGVMALDLDSSQLRSSAIGVLAVLADARHGLILELLPKLDSISDSWWEVQAQLGRLGATLLRHVDARLQSAGPISLLTKSLKSRCPGTQIIALAAAAPLLASYPVLLPTFIDSLLSLPAPQRRLMLLEAGEAVPVTTANGTAKEASPLPPMWQPLQVASALMDQARAYNLDTLEPQYADVLTALESQVGASSSAGEWGAWLKTNKDYLYVALCDEELCVPMASFLLALFTRVTEEALPTFSTLLSSLRMLCDSCEPGGLCHRTAITLLSTLLDQGAPFRQAITNLITNFDAPMRASLAELVAKVEG</sequence>
<reference evidence="6" key="1">
    <citation type="submission" date="2021-01" db="EMBL/GenBank/DDBJ databases">
        <authorList>
            <person name="Corre E."/>
            <person name="Pelletier E."/>
            <person name="Niang G."/>
            <person name="Scheremetjew M."/>
            <person name="Finn R."/>
            <person name="Kale V."/>
            <person name="Holt S."/>
            <person name="Cochrane G."/>
            <person name="Meng A."/>
            <person name="Brown T."/>
            <person name="Cohen L."/>
        </authorList>
    </citation>
    <scope>NUCLEOTIDE SEQUENCE</scope>
    <source>
        <strain evidence="6">UTEX LB 985</strain>
    </source>
</reference>
<proteinExistence type="predicted"/>
<dbReference type="GO" id="GO:0051493">
    <property type="term" value="P:regulation of cytoskeleton organization"/>
    <property type="evidence" value="ECO:0007669"/>
    <property type="project" value="TreeGrafter"/>
</dbReference>
<accession>A0A7S2NCQ1</accession>
<evidence type="ECO:0000256" key="1">
    <source>
        <dbReference type="ARBA" id="ARBA00004123"/>
    </source>
</evidence>
<evidence type="ECO:0000256" key="4">
    <source>
        <dbReference type="ARBA" id="ARBA00071322"/>
    </source>
</evidence>
<dbReference type="PANTHER" id="PTHR12509:SF8">
    <property type="entry name" value="SPERMATOGENESIS-ASSOCIATED PROTEIN 4"/>
    <property type="match status" value="1"/>
</dbReference>